<gene>
    <name evidence="2" type="ORF">CLF_108824</name>
</gene>
<evidence type="ECO:0000313" key="3">
    <source>
        <dbReference type="Proteomes" id="UP000008909"/>
    </source>
</evidence>
<keyword evidence="3" id="KW-1185">Reference proteome</keyword>
<dbReference type="Proteomes" id="UP000008909">
    <property type="component" value="Unassembled WGS sequence"/>
</dbReference>
<keyword evidence="1" id="KW-0812">Transmembrane</keyword>
<evidence type="ECO:0000256" key="1">
    <source>
        <dbReference type="SAM" id="Phobius"/>
    </source>
</evidence>
<feature type="transmembrane region" description="Helical" evidence="1">
    <location>
        <begin position="132"/>
        <end position="153"/>
    </location>
</feature>
<accession>G7YIL5</accession>
<evidence type="ECO:0000313" key="2">
    <source>
        <dbReference type="EMBL" id="GAA52798.1"/>
    </source>
</evidence>
<sequence length="171" mass="19471">MQGHSKRFCTVSLISKLGLRKMINQDRWYRNLRLTSLPPLLFELQSSEGQIPGSNYWMPEIYLDSTPLDADQTDNAPRNMQRVTDLVEARFLLLNVPIMLVLPLAGVAYCFRLPIRSFRMCSSFSVLVYRRGVVRSSCRVVVPVVVVVLTLVLRLRPPGDLNGAYTCQLLQ</sequence>
<keyword evidence="1" id="KW-0472">Membrane</keyword>
<feature type="transmembrane region" description="Helical" evidence="1">
    <location>
        <begin position="91"/>
        <end position="111"/>
    </location>
</feature>
<reference evidence="2" key="1">
    <citation type="journal article" date="2011" name="Genome Biol.">
        <title>The draft genome of the carcinogenic human liver fluke Clonorchis sinensis.</title>
        <authorList>
            <person name="Wang X."/>
            <person name="Chen W."/>
            <person name="Huang Y."/>
            <person name="Sun J."/>
            <person name="Men J."/>
            <person name="Liu H."/>
            <person name="Luo F."/>
            <person name="Guo L."/>
            <person name="Lv X."/>
            <person name="Deng C."/>
            <person name="Zhou C."/>
            <person name="Fan Y."/>
            <person name="Li X."/>
            <person name="Huang L."/>
            <person name="Hu Y."/>
            <person name="Liang C."/>
            <person name="Hu X."/>
            <person name="Xu J."/>
            <person name="Yu X."/>
        </authorList>
    </citation>
    <scope>NUCLEOTIDE SEQUENCE [LARGE SCALE GENOMIC DNA]</scope>
    <source>
        <strain evidence="2">Henan</strain>
    </source>
</reference>
<dbReference type="EMBL" id="DF143355">
    <property type="protein sequence ID" value="GAA52798.1"/>
    <property type="molecule type" value="Genomic_DNA"/>
</dbReference>
<proteinExistence type="predicted"/>
<protein>
    <submittedName>
        <fullName evidence="2">Uncharacterized protein</fullName>
    </submittedName>
</protein>
<keyword evidence="1" id="KW-1133">Transmembrane helix</keyword>
<reference key="2">
    <citation type="submission" date="2011-10" db="EMBL/GenBank/DDBJ databases">
        <title>The genome and transcriptome sequence of Clonorchis sinensis provide insights into the carcinogenic liver fluke.</title>
        <authorList>
            <person name="Wang X."/>
            <person name="Huang Y."/>
            <person name="Chen W."/>
            <person name="Liu H."/>
            <person name="Guo L."/>
            <person name="Chen Y."/>
            <person name="Luo F."/>
            <person name="Zhou W."/>
            <person name="Sun J."/>
            <person name="Mao Q."/>
            <person name="Liang P."/>
            <person name="Zhou C."/>
            <person name="Tian Y."/>
            <person name="Men J."/>
            <person name="Lv X."/>
            <person name="Huang L."/>
            <person name="Zhou J."/>
            <person name="Hu Y."/>
            <person name="Li R."/>
            <person name="Zhang F."/>
            <person name="Lei H."/>
            <person name="Li X."/>
            <person name="Hu X."/>
            <person name="Liang C."/>
            <person name="Xu J."/>
            <person name="Wu Z."/>
            <person name="Yu X."/>
        </authorList>
    </citation>
    <scope>NUCLEOTIDE SEQUENCE</scope>
    <source>
        <strain>Henan</strain>
    </source>
</reference>
<dbReference type="AlphaFoldDB" id="G7YIL5"/>
<name>G7YIL5_CLOSI</name>
<organism evidence="2 3">
    <name type="scientific">Clonorchis sinensis</name>
    <name type="common">Chinese liver fluke</name>
    <dbReference type="NCBI Taxonomy" id="79923"/>
    <lineage>
        <taxon>Eukaryota</taxon>
        <taxon>Metazoa</taxon>
        <taxon>Spiralia</taxon>
        <taxon>Lophotrochozoa</taxon>
        <taxon>Platyhelminthes</taxon>
        <taxon>Trematoda</taxon>
        <taxon>Digenea</taxon>
        <taxon>Opisthorchiida</taxon>
        <taxon>Opisthorchiata</taxon>
        <taxon>Opisthorchiidae</taxon>
        <taxon>Clonorchis</taxon>
    </lineage>
</organism>